<organism evidence="1">
    <name type="scientific">Anguilla anguilla</name>
    <name type="common">European freshwater eel</name>
    <name type="synonym">Muraena anguilla</name>
    <dbReference type="NCBI Taxonomy" id="7936"/>
    <lineage>
        <taxon>Eukaryota</taxon>
        <taxon>Metazoa</taxon>
        <taxon>Chordata</taxon>
        <taxon>Craniata</taxon>
        <taxon>Vertebrata</taxon>
        <taxon>Euteleostomi</taxon>
        <taxon>Actinopterygii</taxon>
        <taxon>Neopterygii</taxon>
        <taxon>Teleostei</taxon>
        <taxon>Anguilliformes</taxon>
        <taxon>Anguillidae</taxon>
        <taxon>Anguilla</taxon>
    </lineage>
</organism>
<reference evidence="1" key="1">
    <citation type="submission" date="2014-11" db="EMBL/GenBank/DDBJ databases">
        <authorList>
            <person name="Amaro Gonzalez C."/>
        </authorList>
    </citation>
    <scope>NUCLEOTIDE SEQUENCE</scope>
</reference>
<proteinExistence type="predicted"/>
<accession>A0A0E9W138</accession>
<protein>
    <submittedName>
        <fullName evidence="1">Uncharacterized protein</fullName>
    </submittedName>
</protein>
<sequence length="48" mass="5182">MKTVLVSLQKVLLWSNLQVNKHWSAEPGGTAYTVALQDHMTSATGIVG</sequence>
<dbReference type="AlphaFoldDB" id="A0A0E9W138"/>
<evidence type="ECO:0000313" key="1">
    <source>
        <dbReference type="EMBL" id="JAH83203.1"/>
    </source>
</evidence>
<dbReference type="EMBL" id="GBXM01025374">
    <property type="protein sequence ID" value="JAH83203.1"/>
    <property type="molecule type" value="Transcribed_RNA"/>
</dbReference>
<reference evidence="1" key="2">
    <citation type="journal article" date="2015" name="Fish Shellfish Immunol.">
        <title>Early steps in the European eel (Anguilla anguilla)-Vibrio vulnificus interaction in the gills: Role of the RtxA13 toxin.</title>
        <authorList>
            <person name="Callol A."/>
            <person name="Pajuelo D."/>
            <person name="Ebbesson L."/>
            <person name="Teles M."/>
            <person name="MacKenzie S."/>
            <person name="Amaro C."/>
        </authorList>
    </citation>
    <scope>NUCLEOTIDE SEQUENCE</scope>
</reference>
<name>A0A0E9W138_ANGAN</name>